<proteinExistence type="predicted"/>
<dbReference type="SUPFAM" id="SSF52833">
    <property type="entry name" value="Thioredoxin-like"/>
    <property type="match status" value="1"/>
</dbReference>
<dbReference type="InterPro" id="IPR044241">
    <property type="entry name" value="TxlA/HCF164"/>
</dbReference>
<dbReference type="InterPro" id="IPR036249">
    <property type="entry name" value="Thioredoxin-like_sf"/>
</dbReference>
<dbReference type="GO" id="GO:0009535">
    <property type="term" value="C:chloroplast thylakoid membrane"/>
    <property type="evidence" value="ECO:0007669"/>
    <property type="project" value="TreeGrafter"/>
</dbReference>
<feature type="region of interest" description="Disordered" evidence="1">
    <location>
        <begin position="75"/>
        <end position="100"/>
    </location>
</feature>
<gene>
    <name evidence="3" type="ORF">LITE_LOCUS47156</name>
</gene>
<keyword evidence="4" id="KW-1185">Reference proteome</keyword>
<dbReference type="Pfam" id="PF00085">
    <property type="entry name" value="Thioredoxin"/>
    <property type="match status" value="1"/>
</dbReference>
<dbReference type="PANTHER" id="PTHR47353">
    <property type="entry name" value="THIOREDOXIN-LIKE PROTEIN HCF164, CHLOROPLASTIC"/>
    <property type="match status" value="1"/>
</dbReference>
<reference evidence="3" key="1">
    <citation type="submission" date="2022-08" db="EMBL/GenBank/DDBJ databases">
        <authorList>
            <person name="Gutierrez-Valencia J."/>
        </authorList>
    </citation>
    <scope>NUCLEOTIDE SEQUENCE</scope>
</reference>
<dbReference type="PANTHER" id="PTHR47353:SF1">
    <property type="entry name" value="THIOREDOXIN-LIKE PROTEIN HCF164, CHLOROPLASTIC"/>
    <property type="match status" value="1"/>
</dbReference>
<sequence>MAYVASSNSVHTFRPHFPTAESPPVPFTRATFPFHEKPRRQFPVVACQTKSNSSTENSTVKFRFRFHSVETVQEKQADSSVTNDAGEATSSSSDSAGLPEFPTRNLNRRIAVGSGLFGVGLFVLGRLDFGVSLKDLSAAALPYEEALSNGKPTVVEFYADWCQVCRVSPRCVQSRAAVQVNRISLWGQVNFVMLNVDNTKWEQELDEFGVEGIPHFAFLDRDGNEEGNVVGRLPRRYLMENVEVLAKGEATVLHARVVGQFSRRQNQGKFAPLAILEPMVD</sequence>
<dbReference type="AlphaFoldDB" id="A0AAV0RAF6"/>
<evidence type="ECO:0000259" key="2">
    <source>
        <dbReference type="PROSITE" id="PS51352"/>
    </source>
</evidence>
<comment type="caution">
    <text evidence="3">The sequence shown here is derived from an EMBL/GenBank/DDBJ whole genome shotgun (WGS) entry which is preliminary data.</text>
</comment>
<accession>A0AAV0RAF6</accession>
<name>A0AAV0RAF6_9ROSI</name>
<feature type="compositionally biased region" description="Polar residues" evidence="1">
    <location>
        <begin position="78"/>
        <end position="95"/>
    </location>
</feature>
<dbReference type="InterPro" id="IPR013766">
    <property type="entry name" value="Thioredoxin_domain"/>
</dbReference>
<evidence type="ECO:0000313" key="3">
    <source>
        <dbReference type="EMBL" id="CAI0554330.1"/>
    </source>
</evidence>
<feature type="domain" description="Thioredoxin" evidence="2">
    <location>
        <begin position="92"/>
        <end position="247"/>
    </location>
</feature>
<organism evidence="3 4">
    <name type="scientific">Linum tenue</name>
    <dbReference type="NCBI Taxonomy" id="586396"/>
    <lineage>
        <taxon>Eukaryota</taxon>
        <taxon>Viridiplantae</taxon>
        <taxon>Streptophyta</taxon>
        <taxon>Embryophyta</taxon>
        <taxon>Tracheophyta</taxon>
        <taxon>Spermatophyta</taxon>
        <taxon>Magnoliopsida</taxon>
        <taxon>eudicotyledons</taxon>
        <taxon>Gunneridae</taxon>
        <taxon>Pentapetalae</taxon>
        <taxon>rosids</taxon>
        <taxon>fabids</taxon>
        <taxon>Malpighiales</taxon>
        <taxon>Linaceae</taxon>
        <taxon>Linum</taxon>
    </lineage>
</organism>
<dbReference type="GO" id="GO:0016671">
    <property type="term" value="F:oxidoreductase activity, acting on a sulfur group of donors, disulfide as acceptor"/>
    <property type="evidence" value="ECO:0007669"/>
    <property type="project" value="TreeGrafter"/>
</dbReference>
<dbReference type="PROSITE" id="PS51352">
    <property type="entry name" value="THIOREDOXIN_2"/>
    <property type="match status" value="1"/>
</dbReference>
<dbReference type="Gene3D" id="3.40.30.10">
    <property type="entry name" value="Glutaredoxin"/>
    <property type="match status" value="1"/>
</dbReference>
<evidence type="ECO:0000256" key="1">
    <source>
        <dbReference type="SAM" id="MobiDB-lite"/>
    </source>
</evidence>
<dbReference type="GO" id="GO:0010190">
    <property type="term" value="P:cytochrome b6f complex assembly"/>
    <property type="evidence" value="ECO:0007669"/>
    <property type="project" value="TreeGrafter"/>
</dbReference>
<protein>
    <recommendedName>
        <fullName evidence="2">Thioredoxin domain-containing protein</fullName>
    </recommendedName>
</protein>
<dbReference type="EMBL" id="CAMGYJ010000010">
    <property type="protein sequence ID" value="CAI0554330.1"/>
    <property type="molecule type" value="Genomic_DNA"/>
</dbReference>
<dbReference type="Proteomes" id="UP001154282">
    <property type="component" value="Unassembled WGS sequence"/>
</dbReference>
<evidence type="ECO:0000313" key="4">
    <source>
        <dbReference type="Proteomes" id="UP001154282"/>
    </source>
</evidence>